<protein>
    <submittedName>
        <fullName evidence="1">OLC1v1032872C1</fullName>
    </submittedName>
</protein>
<organism evidence="1 2">
    <name type="scientific">Oldenlandia corymbosa var. corymbosa</name>
    <dbReference type="NCBI Taxonomy" id="529605"/>
    <lineage>
        <taxon>Eukaryota</taxon>
        <taxon>Viridiplantae</taxon>
        <taxon>Streptophyta</taxon>
        <taxon>Embryophyta</taxon>
        <taxon>Tracheophyta</taxon>
        <taxon>Spermatophyta</taxon>
        <taxon>Magnoliopsida</taxon>
        <taxon>eudicotyledons</taxon>
        <taxon>Gunneridae</taxon>
        <taxon>Pentapetalae</taxon>
        <taxon>asterids</taxon>
        <taxon>lamiids</taxon>
        <taxon>Gentianales</taxon>
        <taxon>Rubiaceae</taxon>
        <taxon>Rubioideae</taxon>
        <taxon>Spermacoceae</taxon>
        <taxon>Hedyotis-Oldenlandia complex</taxon>
        <taxon>Oldenlandia</taxon>
    </lineage>
</organism>
<dbReference type="EMBL" id="OX459119">
    <property type="protein sequence ID" value="CAI9096674.1"/>
    <property type="molecule type" value="Genomic_DNA"/>
</dbReference>
<gene>
    <name evidence="1" type="ORF">OLC1_LOCUS7373</name>
</gene>
<dbReference type="AlphaFoldDB" id="A0AAV1CM54"/>
<accession>A0AAV1CM54</accession>
<sequence>MVFEPPSELLSLGISSCKELRKAERTNKFVHFEDGFPTEALISPAYHSMHHGIRDGTSSRGPWHRHFLLSSIHTYVVNNSQLNHHAATSPCTSCIVRVTITERHTLLKALLAL</sequence>
<name>A0AAV1CM54_OLDCO</name>
<reference evidence="1" key="1">
    <citation type="submission" date="2023-03" db="EMBL/GenBank/DDBJ databases">
        <authorList>
            <person name="Julca I."/>
        </authorList>
    </citation>
    <scope>NUCLEOTIDE SEQUENCE</scope>
</reference>
<keyword evidence="2" id="KW-1185">Reference proteome</keyword>
<evidence type="ECO:0000313" key="2">
    <source>
        <dbReference type="Proteomes" id="UP001161247"/>
    </source>
</evidence>
<evidence type="ECO:0000313" key="1">
    <source>
        <dbReference type="EMBL" id="CAI9096674.1"/>
    </source>
</evidence>
<proteinExistence type="predicted"/>
<dbReference type="Proteomes" id="UP001161247">
    <property type="component" value="Chromosome 2"/>
</dbReference>